<evidence type="ECO:0000256" key="8">
    <source>
        <dbReference type="ARBA" id="ARBA00022741"/>
    </source>
</evidence>
<keyword evidence="9" id="KW-0418">Kinase</keyword>
<evidence type="ECO:0000256" key="12">
    <source>
        <dbReference type="ARBA" id="ARBA00023012"/>
    </source>
</evidence>
<dbReference type="Pfam" id="PF02518">
    <property type="entry name" value="HATPase_c"/>
    <property type="match status" value="1"/>
</dbReference>
<feature type="transmembrane region" description="Helical" evidence="14">
    <location>
        <begin position="329"/>
        <end position="349"/>
    </location>
</feature>
<keyword evidence="11 14" id="KW-1133">Transmembrane helix</keyword>
<evidence type="ECO:0000256" key="11">
    <source>
        <dbReference type="ARBA" id="ARBA00022989"/>
    </source>
</evidence>
<dbReference type="FunFam" id="3.30.565.10:FF:000006">
    <property type="entry name" value="Sensor histidine kinase WalK"/>
    <property type="match status" value="1"/>
</dbReference>
<dbReference type="Proteomes" id="UP000178121">
    <property type="component" value="Unassembled WGS sequence"/>
</dbReference>
<evidence type="ECO:0000256" key="13">
    <source>
        <dbReference type="ARBA" id="ARBA00023136"/>
    </source>
</evidence>
<dbReference type="Pfam" id="PF00672">
    <property type="entry name" value="HAMP"/>
    <property type="match status" value="1"/>
</dbReference>
<evidence type="ECO:0000256" key="6">
    <source>
        <dbReference type="ARBA" id="ARBA00022679"/>
    </source>
</evidence>
<dbReference type="GO" id="GO:0000155">
    <property type="term" value="F:phosphorelay sensor kinase activity"/>
    <property type="evidence" value="ECO:0007669"/>
    <property type="project" value="InterPro"/>
</dbReference>
<evidence type="ECO:0000313" key="19">
    <source>
        <dbReference type="Proteomes" id="UP000178121"/>
    </source>
</evidence>
<feature type="domain" description="Histidine kinase" evidence="15">
    <location>
        <begin position="549"/>
        <end position="768"/>
    </location>
</feature>
<evidence type="ECO:0000259" key="17">
    <source>
        <dbReference type="PROSITE" id="PS50885"/>
    </source>
</evidence>
<dbReference type="InterPro" id="IPR036097">
    <property type="entry name" value="HisK_dim/P_sf"/>
</dbReference>
<dbReference type="Gene3D" id="3.30.565.10">
    <property type="entry name" value="Histidine kinase-like ATPase, C-terminal domain"/>
    <property type="match status" value="1"/>
</dbReference>
<evidence type="ECO:0000256" key="9">
    <source>
        <dbReference type="ARBA" id="ARBA00022777"/>
    </source>
</evidence>
<dbReference type="PANTHER" id="PTHR42878:SF7">
    <property type="entry name" value="SENSOR HISTIDINE KINASE GLRK"/>
    <property type="match status" value="1"/>
</dbReference>
<keyword evidence="12" id="KW-0902">Two-component regulatory system</keyword>
<organism evidence="18 19">
    <name type="scientific">Candidatus Taylorbacteria bacterium RIFCSPHIGHO2_01_FULL_51_15</name>
    <dbReference type="NCBI Taxonomy" id="1802304"/>
    <lineage>
        <taxon>Bacteria</taxon>
        <taxon>Candidatus Tayloriibacteriota</taxon>
    </lineage>
</organism>
<gene>
    <name evidence="18" type="ORF">A2849_02395</name>
</gene>
<dbReference type="PRINTS" id="PR00344">
    <property type="entry name" value="BCTRLSENSOR"/>
</dbReference>
<dbReference type="InterPro" id="IPR004358">
    <property type="entry name" value="Sig_transdc_His_kin-like_C"/>
</dbReference>
<dbReference type="InterPro" id="IPR000014">
    <property type="entry name" value="PAS"/>
</dbReference>
<dbReference type="Gene3D" id="3.30.450.20">
    <property type="entry name" value="PAS domain"/>
    <property type="match status" value="2"/>
</dbReference>
<accession>A0A1G2MCP1</accession>
<dbReference type="EMBL" id="MHRI01000006">
    <property type="protein sequence ID" value="OHA21638.1"/>
    <property type="molecule type" value="Genomic_DNA"/>
</dbReference>
<evidence type="ECO:0000256" key="10">
    <source>
        <dbReference type="ARBA" id="ARBA00022840"/>
    </source>
</evidence>
<dbReference type="InterPro" id="IPR050351">
    <property type="entry name" value="BphY/WalK/GraS-like"/>
</dbReference>
<evidence type="ECO:0000256" key="4">
    <source>
        <dbReference type="ARBA" id="ARBA00022475"/>
    </source>
</evidence>
<evidence type="ECO:0000256" key="5">
    <source>
        <dbReference type="ARBA" id="ARBA00022553"/>
    </source>
</evidence>
<comment type="subcellular location">
    <subcellularLocation>
        <location evidence="2">Cell membrane</location>
        <topology evidence="2">Multi-pass membrane protein</topology>
    </subcellularLocation>
</comment>
<dbReference type="InterPro" id="IPR003660">
    <property type="entry name" value="HAMP_dom"/>
</dbReference>
<dbReference type="InterPro" id="IPR003661">
    <property type="entry name" value="HisK_dim/P_dom"/>
</dbReference>
<keyword evidence="13 14" id="KW-0472">Membrane</keyword>
<dbReference type="CDD" id="cd06225">
    <property type="entry name" value="HAMP"/>
    <property type="match status" value="1"/>
</dbReference>
<evidence type="ECO:0000259" key="16">
    <source>
        <dbReference type="PROSITE" id="PS50112"/>
    </source>
</evidence>
<dbReference type="InterPro" id="IPR033479">
    <property type="entry name" value="dCache_1"/>
</dbReference>
<dbReference type="SMART" id="SM00387">
    <property type="entry name" value="HATPase_c"/>
    <property type="match status" value="1"/>
</dbReference>
<evidence type="ECO:0000256" key="14">
    <source>
        <dbReference type="SAM" id="Phobius"/>
    </source>
</evidence>
<dbReference type="CDD" id="cd00075">
    <property type="entry name" value="HATPase"/>
    <property type="match status" value="1"/>
</dbReference>
<reference evidence="18 19" key="1">
    <citation type="journal article" date="2016" name="Nat. Commun.">
        <title>Thousands of microbial genomes shed light on interconnected biogeochemical processes in an aquifer system.</title>
        <authorList>
            <person name="Anantharaman K."/>
            <person name="Brown C.T."/>
            <person name="Hug L.A."/>
            <person name="Sharon I."/>
            <person name="Castelle C.J."/>
            <person name="Probst A.J."/>
            <person name="Thomas B.C."/>
            <person name="Singh A."/>
            <person name="Wilkins M.J."/>
            <person name="Karaoz U."/>
            <person name="Brodie E.L."/>
            <person name="Williams K.H."/>
            <person name="Hubbard S.S."/>
            <person name="Banfield J.F."/>
        </authorList>
    </citation>
    <scope>NUCLEOTIDE SEQUENCE [LARGE SCALE GENOMIC DNA]</scope>
</reference>
<evidence type="ECO:0000256" key="2">
    <source>
        <dbReference type="ARBA" id="ARBA00004651"/>
    </source>
</evidence>
<name>A0A1G2MCP1_9BACT</name>
<dbReference type="CDD" id="cd00130">
    <property type="entry name" value="PAS"/>
    <property type="match status" value="1"/>
</dbReference>
<dbReference type="CDD" id="cd00082">
    <property type="entry name" value="HisKA"/>
    <property type="match status" value="1"/>
</dbReference>
<feature type="domain" description="PAS" evidence="16">
    <location>
        <begin position="414"/>
        <end position="471"/>
    </location>
</feature>
<dbReference type="GO" id="GO:0007234">
    <property type="term" value="P:osmosensory signaling via phosphorelay pathway"/>
    <property type="evidence" value="ECO:0007669"/>
    <property type="project" value="TreeGrafter"/>
</dbReference>
<keyword evidence="10" id="KW-0067">ATP-binding</keyword>
<dbReference type="InterPro" id="IPR035965">
    <property type="entry name" value="PAS-like_dom_sf"/>
</dbReference>
<feature type="domain" description="HAMP" evidence="17">
    <location>
        <begin position="350"/>
        <end position="402"/>
    </location>
</feature>
<dbReference type="InterPro" id="IPR013767">
    <property type="entry name" value="PAS_fold"/>
</dbReference>
<keyword evidence="8" id="KW-0547">Nucleotide-binding</keyword>
<feature type="transmembrane region" description="Helical" evidence="14">
    <location>
        <begin position="21"/>
        <end position="42"/>
    </location>
</feature>
<evidence type="ECO:0000256" key="1">
    <source>
        <dbReference type="ARBA" id="ARBA00000085"/>
    </source>
</evidence>
<dbReference type="EC" id="2.7.13.3" evidence="3"/>
<evidence type="ECO:0000313" key="18">
    <source>
        <dbReference type="EMBL" id="OHA21638.1"/>
    </source>
</evidence>
<comment type="catalytic activity">
    <reaction evidence="1">
        <text>ATP + protein L-histidine = ADP + protein N-phospho-L-histidine.</text>
        <dbReference type="EC" id="2.7.13.3"/>
    </reaction>
</comment>
<dbReference type="InterPro" id="IPR003594">
    <property type="entry name" value="HATPase_dom"/>
</dbReference>
<dbReference type="SUPFAM" id="SSF158472">
    <property type="entry name" value="HAMP domain-like"/>
    <property type="match status" value="1"/>
</dbReference>
<dbReference type="AlphaFoldDB" id="A0A1G2MCP1"/>
<dbReference type="CDD" id="cd12912">
    <property type="entry name" value="PDC2_MCP_like"/>
    <property type="match status" value="1"/>
</dbReference>
<evidence type="ECO:0000256" key="3">
    <source>
        <dbReference type="ARBA" id="ARBA00012438"/>
    </source>
</evidence>
<keyword evidence="7 14" id="KW-0812">Transmembrane</keyword>
<dbReference type="GO" id="GO:0000156">
    <property type="term" value="F:phosphorelay response regulator activity"/>
    <property type="evidence" value="ECO:0007669"/>
    <property type="project" value="TreeGrafter"/>
</dbReference>
<dbReference type="Gene3D" id="1.10.287.130">
    <property type="match status" value="1"/>
</dbReference>
<keyword evidence="4" id="KW-1003">Cell membrane</keyword>
<comment type="caution">
    <text evidence="18">The sequence shown here is derived from an EMBL/GenBank/DDBJ whole genome shotgun (WGS) entry which is preliminary data.</text>
</comment>
<dbReference type="Pfam" id="PF00512">
    <property type="entry name" value="HisKA"/>
    <property type="match status" value="1"/>
</dbReference>
<dbReference type="NCBIfam" id="TIGR00229">
    <property type="entry name" value="sensory_box"/>
    <property type="match status" value="1"/>
</dbReference>
<dbReference type="SUPFAM" id="SSF55785">
    <property type="entry name" value="PYP-like sensor domain (PAS domain)"/>
    <property type="match status" value="1"/>
</dbReference>
<evidence type="ECO:0000256" key="7">
    <source>
        <dbReference type="ARBA" id="ARBA00022692"/>
    </source>
</evidence>
<dbReference type="InterPro" id="IPR036890">
    <property type="entry name" value="HATPase_C_sf"/>
</dbReference>
<dbReference type="GO" id="GO:0005524">
    <property type="term" value="F:ATP binding"/>
    <property type="evidence" value="ECO:0007669"/>
    <property type="project" value="UniProtKB-KW"/>
</dbReference>
<dbReference type="Gene3D" id="6.10.340.10">
    <property type="match status" value="1"/>
</dbReference>
<dbReference type="SUPFAM" id="SSF47384">
    <property type="entry name" value="Homodimeric domain of signal transducing histidine kinase"/>
    <property type="match status" value="1"/>
</dbReference>
<proteinExistence type="predicted"/>
<dbReference type="PANTHER" id="PTHR42878">
    <property type="entry name" value="TWO-COMPONENT HISTIDINE KINASE"/>
    <property type="match status" value="1"/>
</dbReference>
<dbReference type="SUPFAM" id="SSF55874">
    <property type="entry name" value="ATPase domain of HSP90 chaperone/DNA topoisomerase II/histidine kinase"/>
    <property type="match status" value="1"/>
</dbReference>
<dbReference type="InterPro" id="IPR005467">
    <property type="entry name" value="His_kinase_dom"/>
</dbReference>
<dbReference type="GO" id="GO:0030295">
    <property type="term" value="F:protein kinase activator activity"/>
    <property type="evidence" value="ECO:0007669"/>
    <property type="project" value="TreeGrafter"/>
</dbReference>
<dbReference type="GO" id="GO:0005886">
    <property type="term" value="C:plasma membrane"/>
    <property type="evidence" value="ECO:0007669"/>
    <property type="project" value="UniProtKB-SubCell"/>
</dbReference>
<dbReference type="SMART" id="SM00388">
    <property type="entry name" value="HisKA"/>
    <property type="match status" value="1"/>
</dbReference>
<sequence length="795" mass="87830">MWKTARQIVFDYSSWTIRNKLLGALIGLVAVALILTNLSWIFSVRSTISESIIRSHEELARSAAVRVDDFINAKIRNLILRSQSASFIRMDIPAAQFDMSLMLREDGDLREISFLDQNGKEVIKMTPEKVFEVQELTDQRDSDKFKLATFRYGIEYLGPIYFSPAGEPMMTIAVPVVIPEARRNIESITTIEPGLFQRSPGDIFGLISAEVNMSDVLRAVSAISVGESGYIYIVDSASVLIAHPDQELVKKRTNLAQVDIIRKQVELDHTPPKAGGAAYGERLATSQGVSEIQEEVLATHYHLSRTGWGIIVQEPVKSVFSPLVRMEQLALIFLLLGILATVIVGIRLAKLIARPIDILKRGADIIGEGNLAHRIAIVSKDETGDLARSFNAMAEKLTRSIDGLTNARFIAESERNKFLLVLSGVSDAVIAVDFKYRIISFNRAAEKLTGFKAADALGQPINRIMRLFEDQHEIPPSDYCASVGSPNAAVPFARQTIRLLSAAGIERTVRIATGSIEGASAIGLGCIVTIHDLSRELVVERAKSQFISIAAHQMRTPLTGIRWALFSLLDGNFGKISKEQRNILLKGKTVSENMILLVNDLLDVARIEEGRFGYEFARYDFKVFLERVVELIHLDLEKKRIAFSLVVAGKLPLLLFDIEKLRIAFLNILENAINYTPEGGTIAVRVARRDEVVEIIVTDTGIGIPPRDMERLFTRFFRASNAAALPVGGSGLGLFLARSILLAHGGDIKIASIVDVGTTVTLVLPINPDKIPHQFLKENRQKNTTILDFGDAQLA</sequence>
<dbReference type="PROSITE" id="PS50112">
    <property type="entry name" value="PAS"/>
    <property type="match status" value="1"/>
</dbReference>
<dbReference type="PROSITE" id="PS50109">
    <property type="entry name" value="HIS_KIN"/>
    <property type="match status" value="1"/>
</dbReference>
<dbReference type="PROSITE" id="PS50885">
    <property type="entry name" value="HAMP"/>
    <property type="match status" value="1"/>
</dbReference>
<dbReference type="Pfam" id="PF00989">
    <property type="entry name" value="PAS"/>
    <property type="match status" value="1"/>
</dbReference>
<evidence type="ECO:0000259" key="15">
    <source>
        <dbReference type="PROSITE" id="PS50109"/>
    </source>
</evidence>
<dbReference type="Pfam" id="PF02743">
    <property type="entry name" value="dCache_1"/>
    <property type="match status" value="1"/>
</dbReference>
<keyword evidence="5" id="KW-0597">Phosphoprotein</keyword>
<keyword evidence="6" id="KW-0808">Transferase</keyword>
<dbReference type="SMART" id="SM00304">
    <property type="entry name" value="HAMP"/>
    <property type="match status" value="1"/>
</dbReference>
<dbReference type="GO" id="GO:0006355">
    <property type="term" value="P:regulation of DNA-templated transcription"/>
    <property type="evidence" value="ECO:0007669"/>
    <property type="project" value="InterPro"/>
</dbReference>
<protein>
    <recommendedName>
        <fullName evidence="3">histidine kinase</fullName>
        <ecNumber evidence="3">2.7.13.3</ecNumber>
    </recommendedName>
</protein>